<keyword evidence="1" id="KW-0732">Signal</keyword>
<comment type="caution">
    <text evidence="2">The sequence shown here is derived from an EMBL/GenBank/DDBJ whole genome shotgun (WGS) entry which is preliminary data.</text>
</comment>
<dbReference type="AlphaFoldDB" id="A0AAN4VY67"/>
<reference evidence="2 3" key="1">
    <citation type="submission" date="2021-12" db="EMBL/GenBank/DDBJ databases">
        <title>Genome sequencing of bacteria with rrn-lacking chromosome and rrn-plasmid.</title>
        <authorList>
            <person name="Anda M."/>
            <person name="Iwasaki W."/>
        </authorList>
    </citation>
    <scope>NUCLEOTIDE SEQUENCE [LARGE SCALE GENOMIC DNA]</scope>
    <source>
        <strain evidence="2 3">NBRC 15940</strain>
    </source>
</reference>
<organism evidence="2 3">
    <name type="scientific">Persicobacter diffluens</name>
    <dbReference type="NCBI Taxonomy" id="981"/>
    <lineage>
        <taxon>Bacteria</taxon>
        <taxon>Pseudomonadati</taxon>
        <taxon>Bacteroidota</taxon>
        <taxon>Cytophagia</taxon>
        <taxon>Cytophagales</taxon>
        <taxon>Persicobacteraceae</taxon>
        <taxon>Persicobacter</taxon>
    </lineage>
</organism>
<gene>
    <name evidence="2" type="ORF">PEDI_15270</name>
</gene>
<evidence type="ECO:0000313" key="2">
    <source>
        <dbReference type="EMBL" id="GJM60975.1"/>
    </source>
</evidence>
<sequence length="255" mass="29159">MFKNIAFLITALWLTIIPAFAQQPSITEINEKFYRLDRDLQKEISFKVYIPEVAQLFAKLAPKYLAEGEDVVASQLQNLTVKIHYDLLSQESQFELSELDIAENEIEGLGQMKAGYLQAAEGAFVLIKEYFMTDFLDAPANKTKIKNIENGIQVSLEKEMQNDEISITQDYSSISVNSSMPDGTSIFAQIRTLQLDQWLFLEKINMATPKMTSTVNFQFEKTNGRYWPASSRQSVKMGEMMNVQIDVTYLDWKGE</sequence>
<evidence type="ECO:0000313" key="3">
    <source>
        <dbReference type="Proteomes" id="UP001310022"/>
    </source>
</evidence>
<proteinExistence type="predicted"/>
<keyword evidence="3" id="KW-1185">Reference proteome</keyword>
<protein>
    <submittedName>
        <fullName evidence="2">Uncharacterized protein</fullName>
    </submittedName>
</protein>
<name>A0AAN4VY67_9BACT</name>
<feature type="chain" id="PRO_5042834581" evidence="1">
    <location>
        <begin position="22"/>
        <end position="255"/>
    </location>
</feature>
<dbReference type="Proteomes" id="UP001310022">
    <property type="component" value="Unassembled WGS sequence"/>
</dbReference>
<evidence type="ECO:0000256" key="1">
    <source>
        <dbReference type="SAM" id="SignalP"/>
    </source>
</evidence>
<feature type="signal peptide" evidence="1">
    <location>
        <begin position="1"/>
        <end position="21"/>
    </location>
</feature>
<dbReference type="RefSeq" id="WP_338236612.1">
    <property type="nucleotide sequence ID" value="NZ_BQKE01000001.1"/>
</dbReference>
<accession>A0AAN4VY67</accession>
<dbReference type="EMBL" id="BQKE01000001">
    <property type="protein sequence ID" value="GJM60975.1"/>
    <property type="molecule type" value="Genomic_DNA"/>
</dbReference>